<sequence>MEGYFAAAKRERARKRARTKTPLARQHTPVAVSEEADDHDLASMVISVNRDPKGASGGTWQCCIWESASRGPKWCLEDDGKKASHLAALSPRSYLGHWILPGCMASLFAGGLCYDLPSRTIKRGRNWNGERRKRHPSMDGRTSREEAKKMEIE</sequence>
<keyword evidence="3" id="KW-1185">Reference proteome</keyword>
<feature type="region of interest" description="Disordered" evidence="1">
    <location>
        <begin position="125"/>
        <end position="153"/>
    </location>
</feature>
<feature type="compositionally biased region" description="Basic residues" evidence="1">
    <location>
        <begin position="125"/>
        <end position="135"/>
    </location>
</feature>
<dbReference type="EMBL" id="JAUKUD010000007">
    <property type="protein sequence ID" value="KAK0738060.1"/>
    <property type="molecule type" value="Genomic_DNA"/>
</dbReference>
<dbReference type="Proteomes" id="UP001172155">
    <property type="component" value="Unassembled WGS sequence"/>
</dbReference>
<reference evidence="2" key="1">
    <citation type="submission" date="2023-06" db="EMBL/GenBank/DDBJ databases">
        <title>Genome-scale phylogeny and comparative genomics of the fungal order Sordariales.</title>
        <authorList>
            <consortium name="Lawrence Berkeley National Laboratory"/>
            <person name="Hensen N."/>
            <person name="Bonometti L."/>
            <person name="Westerberg I."/>
            <person name="Brannstrom I.O."/>
            <person name="Guillou S."/>
            <person name="Cros-Aarteil S."/>
            <person name="Calhoun S."/>
            <person name="Haridas S."/>
            <person name="Kuo A."/>
            <person name="Mondo S."/>
            <person name="Pangilinan J."/>
            <person name="Riley R."/>
            <person name="LaButti K."/>
            <person name="Andreopoulos B."/>
            <person name="Lipzen A."/>
            <person name="Chen C."/>
            <person name="Yanf M."/>
            <person name="Daum C."/>
            <person name="Ng V."/>
            <person name="Clum A."/>
            <person name="Steindorff A."/>
            <person name="Ohm R."/>
            <person name="Martin F."/>
            <person name="Silar P."/>
            <person name="Natvig D."/>
            <person name="Lalanne C."/>
            <person name="Gautier V."/>
            <person name="Ament-velasquez S.L."/>
            <person name="Kruys A."/>
            <person name="Hutchinson M.I."/>
            <person name="Powell A.J."/>
            <person name="Barry K."/>
            <person name="Miller A.N."/>
            <person name="Grigoriev I.V."/>
            <person name="Debuchy R."/>
            <person name="Gladieux P."/>
            <person name="Thoren M.H."/>
            <person name="Johannesson H."/>
        </authorList>
    </citation>
    <scope>NUCLEOTIDE SEQUENCE</scope>
    <source>
        <strain evidence="2">SMH3187-1</strain>
    </source>
</reference>
<protein>
    <submittedName>
        <fullName evidence="2">Uncharacterized protein</fullName>
    </submittedName>
</protein>
<organism evidence="2 3">
    <name type="scientific">Schizothecium vesticola</name>
    <dbReference type="NCBI Taxonomy" id="314040"/>
    <lineage>
        <taxon>Eukaryota</taxon>
        <taxon>Fungi</taxon>
        <taxon>Dikarya</taxon>
        <taxon>Ascomycota</taxon>
        <taxon>Pezizomycotina</taxon>
        <taxon>Sordariomycetes</taxon>
        <taxon>Sordariomycetidae</taxon>
        <taxon>Sordariales</taxon>
        <taxon>Schizotheciaceae</taxon>
        <taxon>Schizothecium</taxon>
    </lineage>
</organism>
<name>A0AA40BPJ6_9PEZI</name>
<evidence type="ECO:0000256" key="1">
    <source>
        <dbReference type="SAM" id="MobiDB-lite"/>
    </source>
</evidence>
<dbReference type="AlphaFoldDB" id="A0AA40BPJ6"/>
<evidence type="ECO:0000313" key="2">
    <source>
        <dbReference type="EMBL" id="KAK0738060.1"/>
    </source>
</evidence>
<feature type="region of interest" description="Disordered" evidence="1">
    <location>
        <begin position="1"/>
        <end position="34"/>
    </location>
</feature>
<accession>A0AA40BPJ6</accession>
<comment type="caution">
    <text evidence="2">The sequence shown here is derived from an EMBL/GenBank/DDBJ whole genome shotgun (WGS) entry which is preliminary data.</text>
</comment>
<evidence type="ECO:0000313" key="3">
    <source>
        <dbReference type="Proteomes" id="UP001172155"/>
    </source>
</evidence>
<feature type="compositionally biased region" description="Basic and acidic residues" evidence="1">
    <location>
        <begin position="136"/>
        <end position="153"/>
    </location>
</feature>
<gene>
    <name evidence="2" type="ORF">B0T18DRAFT_394418</name>
</gene>
<proteinExistence type="predicted"/>